<dbReference type="InterPro" id="IPR017441">
    <property type="entry name" value="Protein_kinase_ATP_BS"/>
</dbReference>
<dbReference type="EMBL" id="KV722411">
    <property type="protein sequence ID" value="OCH90134.1"/>
    <property type="molecule type" value="Genomic_DNA"/>
</dbReference>
<proteinExistence type="predicted"/>
<dbReference type="Gene3D" id="1.10.510.10">
    <property type="entry name" value="Transferase(Phosphotransferase) domain 1"/>
    <property type="match status" value="1"/>
</dbReference>
<evidence type="ECO:0000313" key="3">
    <source>
        <dbReference type="EMBL" id="OCH90134.1"/>
    </source>
</evidence>
<evidence type="ECO:0000256" key="1">
    <source>
        <dbReference type="PROSITE-ProRule" id="PRU10141"/>
    </source>
</evidence>
<dbReference type="SMART" id="SM00220">
    <property type="entry name" value="S_TKc"/>
    <property type="match status" value="1"/>
</dbReference>
<dbReference type="InterPro" id="IPR011009">
    <property type="entry name" value="Kinase-like_dom_sf"/>
</dbReference>
<dbReference type="GO" id="GO:0005524">
    <property type="term" value="F:ATP binding"/>
    <property type="evidence" value="ECO:0007669"/>
    <property type="project" value="UniProtKB-UniRule"/>
</dbReference>
<dbReference type="PROSITE" id="PS00107">
    <property type="entry name" value="PROTEIN_KINASE_ATP"/>
    <property type="match status" value="1"/>
</dbReference>
<dbReference type="Pfam" id="PF00069">
    <property type="entry name" value="Pkinase"/>
    <property type="match status" value="1"/>
</dbReference>
<dbReference type="Gene3D" id="3.40.50.1000">
    <property type="entry name" value="HAD superfamily/HAD-like"/>
    <property type="match status" value="1"/>
</dbReference>
<dbReference type="PROSITE" id="PS50011">
    <property type="entry name" value="PROTEIN_KINASE_DOM"/>
    <property type="match status" value="1"/>
</dbReference>
<dbReference type="InterPro" id="IPR050235">
    <property type="entry name" value="CK1_Ser-Thr_kinase"/>
</dbReference>
<keyword evidence="3" id="KW-0418">Kinase</keyword>
<dbReference type="InterPro" id="IPR036412">
    <property type="entry name" value="HAD-like_sf"/>
</dbReference>
<feature type="binding site" evidence="1">
    <location>
        <position position="607"/>
    </location>
    <ligand>
        <name>ATP</name>
        <dbReference type="ChEBI" id="CHEBI:30616"/>
    </ligand>
</feature>
<evidence type="ECO:0000259" key="2">
    <source>
        <dbReference type="PROSITE" id="PS50011"/>
    </source>
</evidence>
<dbReference type="InterPro" id="IPR023214">
    <property type="entry name" value="HAD_sf"/>
</dbReference>
<accession>A0A8E2AXS0</accession>
<organism evidence="3 4">
    <name type="scientific">Obba rivulosa</name>
    <dbReference type="NCBI Taxonomy" id="1052685"/>
    <lineage>
        <taxon>Eukaryota</taxon>
        <taxon>Fungi</taxon>
        <taxon>Dikarya</taxon>
        <taxon>Basidiomycota</taxon>
        <taxon>Agaricomycotina</taxon>
        <taxon>Agaricomycetes</taxon>
        <taxon>Polyporales</taxon>
        <taxon>Gelatoporiaceae</taxon>
        <taxon>Obba</taxon>
    </lineage>
</organism>
<dbReference type="InterPro" id="IPR000719">
    <property type="entry name" value="Prot_kinase_dom"/>
</dbReference>
<reference evidence="3 4" key="1">
    <citation type="submission" date="2016-07" db="EMBL/GenBank/DDBJ databases">
        <title>Draft genome of the white-rot fungus Obba rivulosa 3A-2.</title>
        <authorList>
            <consortium name="DOE Joint Genome Institute"/>
            <person name="Miettinen O."/>
            <person name="Riley R."/>
            <person name="Acob R."/>
            <person name="Barry K."/>
            <person name="Cullen D."/>
            <person name="De Vries R."/>
            <person name="Hainaut M."/>
            <person name="Hatakka A."/>
            <person name="Henrissat B."/>
            <person name="Hilden K."/>
            <person name="Kuo R."/>
            <person name="Labutti K."/>
            <person name="Lipzen A."/>
            <person name="Makela M.R."/>
            <person name="Sandor L."/>
            <person name="Spatafora J.W."/>
            <person name="Grigoriev I.V."/>
            <person name="Hibbett D.S."/>
        </authorList>
    </citation>
    <scope>NUCLEOTIDE SEQUENCE [LARGE SCALE GENOMIC DNA]</scope>
    <source>
        <strain evidence="3 4">3A-2</strain>
    </source>
</reference>
<dbReference type="OrthoDB" id="3258886at2759"/>
<dbReference type="GO" id="GO:0004672">
    <property type="term" value="F:protein kinase activity"/>
    <property type="evidence" value="ECO:0007669"/>
    <property type="project" value="InterPro"/>
</dbReference>
<gene>
    <name evidence="3" type="ORF">OBBRIDRAFT_826121</name>
</gene>
<name>A0A8E2AXS0_9APHY</name>
<keyword evidence="1" id="KW-0547">Nucleotide-binding</keyword>
<sequence length="897" mass="102251">MPPAFTLARLQPTGAGQWISNLGQQKAAELTTRPFLALHILSSDFNRDKVSTWLSPGILFVISPQKPEGLYRGFYCALYPAEATGRRALTVYPPIQPNGQPLYIHTLPALPDTRMLNEVVPDPLPYHLDDASFRVFCHAVREDMDELRRRRSDVASRNSGGLEAVQKDWDSWSQQTSRTNARRTRLGESIFERLPVLGNFDVLNPPTIYSELRLFYQLEADYSWQGLHLTSDWVLHLRESIREQQFIPNIPQLASSTISTYGDLPVFMNDLCAAVDALFATAIPYDGQKLPEELANQSIVRWEDPSPDFDVAEDAHICPRIHAAEFHIVVFDLIGSLVDRDTAIFKAVTSLSPTCKSDVSRCKVIQLFMDSEASRTRSNPDSLPIDNMRCALHDVAVRLGYTTDNDALEHALQLLRQPLLYEDVTSALETLRCGRMLLALPLPDTLFSVRPDLPSDVDLLAMETPRCDLYTQRSEICDAILSHVKASQPSIDPSEILLVTSYTYRMLEPARAAGFQTALITRPECPLSSVRLDTALPTYSVNDLRALCDALDRRVEDSQKYKEEDPSFWTPYRILGLWQCDKILGEGSFGTIYNAFHLFTNEEVAIKVDMPDEELHQPCALPYEAKVYRVLKGHLGILEPRWDGEEGGASVMLMDRLGPNLNQLRLFCRGNFSLKTICMLALQMITRIEFAHSRGIVVRDVKPENFAMGMDEHRSVLFLLDFGVSKLYVNPITGKHIPFRDDRRHIGTPRYSSFNSHFGRELSRRDDIEALGTTLLALLHGRLPWQDIYSPSIEAKMWRMGEMKAGYAMHELLSRSPPEFTWLFAHSRSLAFEDKPNYEMIRGLFLHRMRYEEWENDGLFDWADCRFLKKGTLIPEEYQWDDEVALDASRFIPMTWS</sequence>
<dbReference type="AlphaFoldDB" id="A0A8E2AXS0"/>
<feature type="domain" description="Protein kinase" evidence="2">
    <location>
        <begin position="578"/>
        <end position="897"/>
    </location>
</feature>
<dbReference type="PANTHER" id="PTHR11909">
    <property type="entry name" value="CASEIN KINASE-RELATED"/>
    <property type="match status" value="1"/>
</dbReference>
<evidence type="ECO:0000313" key="4">
    <source>
        <dbReference type="Proteomes" id="UP000250043"/>
    </source>
</evidence>
<dbReference type="CDD" id="cd14016">
    <property type="entry name" value="STKc_CK1"/>
    <property type="match status" value="1"/>
</dbReference>
<dbReference type="Gene3D" id="1.10.150.750">
    <property type="match status" value="1"/>
</dbReference>
<keyword evidence="3" id="KW-0808">Transferase</keyword>
<keyword evidence="4" id="KW-1185">Reference proteome</keyword>
<dbReference type="Proteomes" id="UP000250043">
    <property type="component" value="Unassembled WGS sequence"/>
</dbReference>
<keyword evidence="1" id="KW-0067">ATP-binding</keyword>
<protein>
    <submittedName>
        <fullName evidence="3">Kinase-like protein</fullName>
    </submittedName>
</protein>
<dbReference type="SUPFAM" id="SSF56112">
    <property type="entry name" value="Protein kinase-like (PK-like)"/>
    <property type="match status" value="1"/>
</dbReference>
<dbReference type="SUPFAM" id="SSF56784">
    <property type="entry name" value="HAD-like"/>
    <property type="match status" value="1"/>
</dbReference>